<dbReference type="GO" id="GO:0016772">
    <property type="term" value="F:transferase activity, transferring phosphorus-containing groups"/>
    <property type="evidence" value="ECO:0007669"/>
    <property type="project" value="InterPro"/>
</dbReference>
<sequence>MPIDNHPIDFVIYWVDGNDPNWQNEKSQYDTSIDGDKRVSRYRDWDNLQYWFRSVEKFTPWVNKIHFVTWGHLPKWLNTKNPKLNIVKHTDYLPTEYLPTFSSRPLELNLHRIKGLAEHFVAFNDDMFIIKPLDRTFFFKNGLPTDFCIATAISPPIKVDTLPFTKFNNVAVLNTHFDKKTQVHKYFWKWMSPHYGWDALRNLILSGEHHFRGFSNNHLPYSYLKSTYKDIWNKEFDMLNESSTHKFRNRNDVNQWLIRCWQLVNGNFEPIARHSKGRVFEVYGNIPDNTELYQTIINQKVPMICINDNDNIDFNGIKERIITSFNKILPEKSSFEK</sequence>
<evidence type="ECO:0000313" key="6">
    <source>
        <dbReference type="EMBL" id="MBB5335928.1"/>
    </source>
</evidence>
<dbReference type="Proteomes" id="UP000559117">
    <property type="component" value="Unassembled WGS sequence"/>
</dbReference>
<dbReference type="EMBL" id="JACHFH010000010">
    <property type="protein sequence ID" value="MBB5335928.1"/>
    <property type="molecule type" value="Genomic_DNA"/>
</dbReference>
<organism evidence="6 7">
    <name type="scientific">Pectinatus brassicae</name>
    <dbReference type="NCBI Taxonomy" id="862415"/>
    <lineage>
        <taxon>Bacteria</taxon>
        <taxon>Bacillati</taxon>
        <taxon>Bacillota</taxon>
        <taxon>Negativicutes</taxon>
        <taxon>Selenomonadales</taxon>
        <taxon>Selenomonadaceae</taxon>
        <taxon>Pectinatus</taxon>
    </lineage>
</organism>
<reference evidence="6 7" key="1">
    <citation type="submission" date="2020-08" db="EMBL/GenBank/DDBJ databases">
        <title>Genomic Encyclopedia of Type Strains, Phase IV (KMG-IV): sequencing the most valuable type-strain genomes for metagenomic binning, comparative biology and taxonomic classification.</title>
        <authorList>
            <person name="Goeker M."/>
        </authorList>
    </citation>
    <scope>NUCLEOTIDE SEQUENCE [LARGE SCALE GENOMIC DNA]</scope>
    <source>
        <strain evidence="6 7">DSM 24661</strain>
    </source>
</reference>
<gene>
    <name evidence="6" type="ORF">HNR32_001072</name>
</gene>
<keyword evidence="2" id="KW-0808">Transferase</keyword>
<proteinExistence type="inferred from homology"/>
<dbReference type="AlphaFoldDB" id="A0A840UML5"/>
<dbReference type="Pfam" id="PF11380">
    <property type="entry name" value="Stealth_CR2"/>
    <property type="match status" value="1"/>
</dbReference>
<keyword evidence="3" id="KW-0270">Exopolysaccharide synthesis</keyword>
<comment type="similarity">
    <text evidence="1">Belongs to the stealth family.</text>
</comment>
<protein>
    <recommendedName>
        <fullName evidence="8">Glycosyltransferase</fullName>
    </recommendedName>
</protein>
<evidence type="ECO:0000256" key="1">
    <source>
        <dbReference type="ARBA" id="ARBA00007583"/>
    </source>
</evidence>
<feature type="domain" description="Stealth protein CR1 conserved region 1" evidence="5">
    <location>
        <begin position="7"/>
        <end position="32"/>
    </location>
</feature>
<evidence type="ECO:0000259" key="4">
    <source>
        <dbReference type="Pfam" id="PF11380"/>
    </source>
</evidence>
<dbReference type="RefSeq" id="WP_183860386.1">
    <property type="nucleotide sequence ID" value="NZ_JACHFH010000010.1"/>
</dbReference>
<dbReference type="InterPro" id="IPR021520">
    <property type="entry name" value="Stealth_CR2"/>
</dbReference>
<dbReference type="PANTHER" id="PTHR24045">
    <property type="match status" value="1"/>
</dbReference>
<dbReference type="PANTHER" id="PTHR24045:SF0">
    <property type="entry name" value="N-ACETYLGLUCOSAMINE-1-PHOSPHOTRANSFERASE SUBUNITS ALPHA_BETA"/>
    <property type="match status" value="1"/>
</dbReference>
<comment type="caution">
    <text evidence="6">The sequence shown here is derived from an EMBL/GenBank/DDBJ whole genome shotgun (WGS) entry which is preliminary data.</text>
</comment>
<evidence type="ECO:0008006" key="8">
    <source>
        <dbReference type="Google" id="ProtNLM"/>
    </source>
</evidence>
<dbReference type="InterPro" id="IPR047141">
    <property type="entry name" value="Stealth"/>
</dbReference>
<dbReference type="InterPro" id="IPR031358">
    <property type="entry name" value="Stealth_CR1"/>
</dbReference>
<dbReference type="Pfam" id="PF17101">
    <property type="entry name" value="Stealth_CR1"/>
    <property type="match status" value="1"/>
</dbReference>
<evidence type="ECO:0000256" key="3">
    <source>
        <dbReference type="ARBA" id="ARBA00023169"/>
    </source>
</evidence>
<accession>A0A840UML5</accession>
<keyword evidence="7" id="KW-1185">Reference proteome</keyword>
<evidence type="ECO:0000259" key="5">
    <source>
        <dbReference type="Pfam" id="PF17101"/>
    </source>
</evidence>
<feature type="domain" description="Stealth protein CR2 conserved region 2" evidence="4">
    <location>
        <begin position="41"/>
        <end position="141"/>
    </location>
</feature>
<name>A0A840UML5_9FIRM</name>
<dbReference type="GO" id="GO:0000271">
    <property type="term" value="P:polysaccharide biosynthetic process"/>
    <property type="evidence" value="ECO:0007669"/>
    <property type="project" value="UniProtKB-KW"/>
</dbReference>
<evidence type="ECO:0000313" key="7">
    <source>
        <dbReference type="Proteomes" id="UP000559117"/>
    </source>
</evidence>
<evidence type="ECO:0000256" key="2">
    <source>
        <dbReference type="ARBA" id="ARBA00022679"/>
    </source>
</evidence>